<evidence type="ECO:0000256" key="1">
    <source>
        <dbReference type="ARBA" id="ARBA00004571"/>
    </source>
</evidence>
<evidence type="ECO:0000256" key="12">
    <source>
        <dbReference type="RuleBase" id="RU003357"/>
    </source>
</evidence>
<dbReference type="GO" id="GO:0006826">
    <property type="term" value="P:iron ion transport"/>
    <property type="evidence" value="ECO:0007669"/>
    <property type="project" value="UniProtKB-KW"/>
</dbReference>
<evidence type="ECO:0000313" key="17">
    <source>
        <dbReference type="Proteomes" id="UP000323708"/>
    </source>
</evidence>
<dbReference type="InterPro" id="IPR039426">
    <property type="entry name" value="TonB-dep_rcpt-like"/>
</dbReference>
<evidence type="ECO:0000256" key="5">
    <source>
        <dbReference type="ARBA" id="ARBA00022692"/>
    </source>
</evidence>
<feature type="domain" description="TonB-dependent receptor plug" evidence="15">
    <location>
        <begin position="56"/>
        <end position="158"/>
    </location>
</feature>
<dbReference type="Pfam" id="PF07715">
    <property type="entry name" value="Plug"/>
    <property type="match status" value="1"/>
</dbReference>
<organism evidence="16 17">
    <name type="scientific">Pseudohalioglobus sediminis</name>
    <dbReference type="NCBI Taxonomy" id="2606449"/>
    <lineage>
        <taxon>Bacteria</taxon>
        <taxon>Pseudomonadati</taxon>
        <taxon>Pseudomonadota</taxon>
        <taxon>Gammaproteobacteria</taxon>
        <taxon>Cellvibrionales</taxon>
        <taxon>Halieaceae</taxon>
        <taxon>Pseudohalioglobus</taxon>
    </lineage>
</organism>
<dbReference type="RefSeq" id="WP_149612434.1">
    <property type="nucleotide sequence ID" value="NZ_VTUX01000008.1"/>
</dbReference>
<keyword evidence="5 11" id="KW-0812">Transmembrane</keyword>
<gene>
    <name evidence="16" type="ORF">F0M18_15785</name>
</gene>
<keyword evidence="6" id="KW-0408">Iron</keyword>
<dbReference type="SUPFAM" id="SSF56935">
    <property type="entry name" value="Porins"/>
    <property type="match status" value="1"/>
</dbReference>
<dbReference type="EMBL" id="VTUX01000008">
    <property type="protein sequence ID" value="KAA1189136.1"/>
    <property type="molecule type" value="Genomic_DNA"/>
</dbReference>
<name>A0A5B0WQQ6_9GAMM</name>
<keyword evidence="3 11" id="KW-1134">Transmembrane beta strand</keyword>
<keyword evidence="2 11" id="KW-0813">Transport</keyword>
<dbReference type="InterPro" id="IPR012910">
    <property type="entry name" value="Plug_dom"/>
</dbReference>
<comment type="subcellular location">
    <subcellularLocation>
        <location evidence="1 11">Cell outer membrane</location>
        <topology evidence="1 11">Multi-pass membrane protein</topology>
    </subcellularLocation>
</comment>
<dbReference type="PANTHER" id="PTHR32552:SF81">
    <property type="entry name" value="TONB-DEPENDENT OUTER MEMBRANE RECEPTOR"/>
    <property type="match status" value="1"/>
</dbReference>
<evidence type="ECO:0000256" key="3">
    <source>
        <dbReference type="ARBA" id="ARBA00022452"/>
    </source>
</evidence>
<dbReference type="InterPro" id="IPR000531">
    <property type="entry name" value="Beta-barrel_TonB"/>
</dbReference>
<feature type="signal peptide" evidence="13">
    <location>
        <begin position="1"/>
        <end position="28"/>
    </location>
</feature>
<dbReference type="PROSITE" id="PS52016">
    <property type="entry name" value="TONB_DEPENDENT_REC_3"/>
    <property type="match status" value="1"/>
</dbReference>
<reference evidence="16 17" key="1">
    <citation type="submission" date="2019-09" db="EMBL/GenBank/DDBJ databases">
        <authorList>
            <person name="Chen X.-Y."/>
        </authorList>
    </citation>
    <scope>NUCLEOTIDE SEQUENCE [LARGE SCALE GENOMIC DNA]</scope>
    <source>
        <strain evidence="16 17">NY5</strain>
    </source>
</reference>
<evidence type="ECO:0000259" key="15">
    <source>
        <dbReference type="Pfam" id="PF07715"/>
    </source>
</evidence>
<dbReference type="InterPro" id="IPR036942">
    <property type="entry name" value="Beta-barrel_TonB_sf"/>
</dbReference>
<dbReference type="Gene3D" id="2.40.170.20">
    <property type="entry name" value="TonB-dependent receptor, beta-barrel domain"/>
    <property type="match status" value="2"/>
</dbReference>
<keyword evidence="8 12" id="KW-0798">TonB box</keyword>
<keyword evidence="10 11" id="KW-0998">Cell outer membrane</keyword>
<evidence type="ECO:0000256" key="9">
    <source>
        <dbReference type="ARBA" id="ARBA00023136"/>
    </source>
</evidence>
<accession>A0A5B0WQQ6</accession>
<keyword evidence="17" id="KW-1185">Reference proteome</keyword>
<evidence type="ECO:0000256" key="4">
    <source>
        <dbReference type="ARBA" id="ARBA00022496"/>
    </source>
</evidence>
<keyword evidence="16" id="KW-0675">Receptor</keyword>
<keyword evidence="13" id="KW-0732">Signal</keyword>
<protein>
    <submittedName>
        <fullName evidence="16">TonB-dependent receptor</fullName>
    </submittedName>
</protein>
<evidence type="ECO:0000259" key="14">
    <source>
        <dbReference type="Pfam" id="PF00593"/>
    </source>
</evidence>
<proteinExistence type="inferred from homology"/>
<feature type="domain" description="TonB-dependent receptor-like beta-barrel" evidence="14">
    <location>
        <begin position="419"/>
        <end position="777"/>
    </location>
</feature>
<keyword evidence="7" id="KW-0406">Ion transport</keyword>
<comment type="similarity">
    <text evidence="11 12">Belongs to the TonB-dependent receptor family.</text>
</comment>
<feature type="chain" id="PRO_5022827086" evidence="13">
    <location>
        <begin position="29"/>
        <end position="813"/>
    </location>
</feature>
<dbReference type="Pfam" id="PF00593">
    <property type="entry name" value="TonB_dep_Rec_b-barrel"/>
    <property type="match status" value="1"/>
</dbReference>
<evidence type="ECO:0000256" key="6">
    <source>
        <dbReference type="ARBA" id="ARBA00023004"/>
    </source>
</evidence>
<dbReference type="PANTHER" id="PTHR32552">
    <property type="entry name" value="FERRICHROME IRON RECEPTOR-RELATED"/>
    <property type="match status" value="1"/>
</dbReference>
<dbReference type="AlphaFoldDB" id="A0A5B0WQQ6"/>
<evidence type="ECO:0000256" key="7">
    <source>
        <dbReference type="ARBA" id="ARBA00023065"/>
    </source>
</evidence>
<keyword evidence="4" id="KW-0410">Iron transport</keyword>
<evidence type="ECO:0000256" key="13">
    <source>
        <dbReference type="SAM" id="SignalP"/>
    </source>
</evidence>
<sequence>MRTHGMNTKRTAMSIGVSLALSTAPVWAQGGSGSTVMEDGFLEEVVVTATKRSASVQDIPLAVTAISGDRLTELQITSLLDLDKSVPGMQVNNKGNDPVIIMRGAGAAGVNDIAVPIYIDGLYRPRAGQALASYIDIQRVEVLRGPQGTLFGRNTLGGLVNLIANKPDVGELSWGAAVTAGNYDYQRYEGYVNIPMGDTVALRITASDTSQDPFVENVFNSSAGLKDEDNQYARAQLLWAPTDRFDITLTATYWEDTANGNSDYAYKVLGIPVNPQTGQTNGINGVMQPRQGVTDGFGGGKEFTGVFPQDSTAATIDDPFKISSDFRPQRDIEETSFSALINWDLGFADLRANLGVFDYEERRLTDSDMSANPTLNGQLVGEYDGFCVDYSNPEGPWWYWDATTQQRCGIAAGERNESNAVQADINLNSNSDGDLQWTLGYFLYDDSDPDDTQYEFVYGYANSATPQRPRWAHWLSASFGGTKSQAVYGQAEYSFTDRFRMTAGLRYSKDERNFYSGSLNEESRQRDWPTFTLNRDSANKGDDDHTDWRLAAQYDIGDNMMLYASAATGYIAGNPIRAGSTELSDPNEVEAFELGLKSTLLDGTMTLNLALFNNDFDGLSTTVFVPQGGTIIAQTAPGGSMTARGLEVEMVWQPTPALNITAGANFDDSELDEFTEGESRFAEGGEIGPAGDRIYDLSGKKPRFSPDYTLNLGVSYDWDLGGAGVLIPGAFIYHTDDYKTQNVEYFFAKQDAYTTLDLRLTWMSASGAITAQAFVKNATDEEYLTETTVFSGARAFADFGDPRTYGVRLGYNF</sequence>
<evidence type="ECO:0000313" key="16">
    <source>
        <dbReference type="EMBL" id="KAA1189136.1"/>
    </source>
</evidence>
<comment type="caution">
    <text evidence="16">The sequence shown here is derived from an EMBL/GenBank/DDBJ whole genome shotgun (WGS) entry which is preliminary data.</text>
</comment>
<evidence type="ECO:0000256" key="8">
    <source>
        <dbReference type="ARBA" id="ARBA00023077"/>
    </source>
</evidence>
<evidence type="ECO:0000256" key="10">
    <source>
        <dbReference type="ARBA" id="ARBA00023237"/>
    </source>
</evidence>
<evidence type="ECO:0000256" key="2">
    <source>
        <dbReference type="ARBA" id="ARBA00022448"/>
    </source>
</evidence>
<dbReference type="GO" id="GO:0009279">
    <property type="term" value="C:cell outer membrane"/>
    <property type="evidence" value="ECO:0007669"/>
    <property type="project" value="UniProtKB-SubCell"/>
</dbReference>
<dbReference type="Proteomes" id="UP000323708">
    <property type="component" value="Unassembled WGS sequence"/>
</dbReference>
<evidence type="ECO:0000256" key="11">
    <source>
        <dbReference type="PROSITE-ProRule" id="PRU01360"/>
    </source>
</evidence>
<keyword evidence="9 11" id="KW-0472">Membrane</keyword>